<name>A0A1U9K9T9_9BACL</name>
<dbReference type="GO" id="GO:0005886">
    <property type="term" value="C:plasma membrane"/>
    <property type="evidence" value="ECO:0007669"/>
    <property type="project" value="UniProtKB-SubCell"/>
</dbReference>
<dbReference type="FunFam" id="2.70.150.10:FF:000002">
    <property type="entry name" value="Copper-transporting ATPase 1, putative"/>
    <property type="match status" value="1"/>
</dbReference>
<dbReference type="STRING" id="1471761.B0W44_14645"/>
<proteinExistence type="inferred from homology"/>
<dbReference type="InterPro" id="IPR023298">
    <property type="entry name" value="ATPase_P-typ_TM_dom_sf"/>
</dbReference>
<dbReference type="InterPro" id="IPR006121">
    <property type="entry name" value="HMA_dom"/>
</dbReference>
<dbReference type="EC" id="7.2.2.21" evidence="15"/>
<dbReference type="PANTHER" id="PTHR48085:SF5">
    <property type="entry name" value="CADMIUM_ZINC-TRANSPORTING ATPASE HMA4-RELATED"/>
    <property type="match status" value="1"/>
</dbReference>
<dbReference type="PROSITE" id="PS50846">
    <property type="entry name" value="HMA_2"/>
    <property type="match status" value="1"/>
</dbReference>
<evidence type="ECO:0000256" key="3">
    <source>
        <dbReference type="ARBA" id="ARBA00022448"/>
    </source>
</evidence>
<dbReference type="InterPro" id="IPR051014">
    <property type="entry name" value="Cation_Transport_ATPase_IB"/>
</dbReference>
<dbReference type="Pfam" id="PF00122">
    <property type="entry name" value="E1-E2_ATPase"/>
    <property type="match status" value="1"/>
</dbReference>
<protein>
    <recommendedName>
        <fullName evidence="15">Cd(2+)-exporting ATPase</fullName>
        <ecNumber evidence="15">7.2.2.21</ecNumber>
    </recommendedName>
</protein>
<comment type="similarity">
    <text evidence="2 17">Belongs to the cation transport ATPase (P-type) (TC 3.A.3) family. Type IB subfamily.</text>
</comment>
<evidence type="ECO:0000256" key="2">
    <source>
        <dbReference type="ARBA" id="ARBA00006024"/>
    </source>
</evidence>
<dbReference type="Pfam" id="PF00702">
    <property type="entry name" value="Hydrolase"/>
    <property type="match status" value="1"/>
</dbReference>
<dbReference type="AlphaFoldDB" id="A0A1U9K9T9"/>
<dbReference type="NCBIfam" id="TIGR01512">
    <property type="entry name" value="ATPase-IB2_Cd"/>
    <property type="match status" value="1"/>
</dbReference>
<dbReference type="InterPro" id="IPR036163">
    <property type="entry name" value="HMA_dom_sf"/>
</dbReference>
<accession>A0A1U9K9T9</accession>
<evidence type="ECO:0000313" key="20">
    <source>
        <dbReference type="Proteomes" id="UP000188603"/>
    </source>
</evidence>
<dbReference type="SFLD" id="SFLDG00002">
    <property type="entry name" value="C1.7:_P-type_atpase_like"/>
    <property type="match status" value="1"/>
</dbReference>
<keyword evidence="3" id="KW-0813">Transport</keyword>
<feature type="transmembrane region" description="Helical" evidence="17">
    <location>
        <begin position="342"/>
        <end position="371"/>
    </location>
</feature>
<keyword evidence="7 17" id="KW-0812">Transmembrane</keyword>
<keyword evidence="13" id="KW-0406">Ion transport</keyword>
<evidence type="ECO:0000256" key="13">
    <source>
        <dbReference type="ARBA" id="ARBA00023065"/>
    </source>
</evidence>
<dbReference type="SFLD" id="SFLDS00003">
    <property type="entry name" value="Haloacid_Dehalogenase"/>
    <property type="match status" value="1"/>
</dbReference>
<feature type="transmembrane region" description="Helical" evidence="17">
    <location>
        <begin position="88"/>
        <end position="106"/>
    </location>
</feature>
<feature type="transmembrane region" description="Helical" evidence="17">
    <location>
        <begin position="315"/>
        <end position="336"/>
    </location>
</feature>
<evidence type="ECO:0000256" key="10">
    <source>
        <dbReference type="ARBA" id="ARBA00022840"/>
    </source>
</evidence>
<dbReference type="Pfam" id="PF00403">
    <property type="entry name" value="HMA"/>
    <property type="match status" value="1"/>
</dbReference>
<evidence type="ECO:0000256" key="11">
    <source>
        <dbReference type="ARBA" id="ARBA00022967"/>
    </source>
</evidence>
<sequence length="711" mass="76837">MRLLERQHDQHTYRLANLSCADCAAKFEEKVKQSSGVVDAKVNFGASKLTVVGRPLSIEEVETLGAFDNIKVAVEEERETPFWKKSRAIGLIAFSLLLMIAAFWCQMLGTSAALYISLYVAATALGGWETFKKGIPSLLRLDFNMNTLMAVAVSGALAIGYWAEAAVVAFLFGVSESLEAFSMERARRSIRSLMEMAPRRASIRRNGVEQVTNVEDVRVGDTMIVRPGEKIAMDGKIVKGQTAVNEAPITGESVPVDKEPGDEVFAGSLNTSGAIEVEVTKLTEDTTLSKMITLVEEAQEQRAPSQKFVDRFAKVYTPAVMALAVGIGLFPPLLFGAPWQPWIYNALALLIVACPCALVVSTPVAIVSALGNAARNGVLIKGGIHLENVGGLRGIAFDKTGTLTEGRPAVSDIVPLKGRGEDDVLTLAASIEQLSEHPLAEAVVRAARERNLPLKEAKDFEAIPGKGAQARVGGRVYRMGNRRLFEEELFKTAAAENQIQKLRQEGKTVMVLGDGHELIAIIAVADRIRETSRNTLRELKRIGVEKTVMLTGDDRLTAQAFAREVGVDDVRSELLPQEKVAAIQELKKRYDRIAMVGDGINDAPALAAATSGIAMGGAGSDTTLETADIVLMADDLSRLPFTIRLSRSALRVIKQNITSSLVIKAVATVMAFPGWLTLWLAILADMGATLLVTANGMRLLRIQPGKRKGVH</sequence>
<dbReference type="PROSITE" id="PS01047">
    <property type="entry name" value="HMA_1"/>
    <property type="match status" value="1"/>
</dbReference>
<dbReference type="SUPFAM" id="SSF81665">
    <property type="entry name" value="Calcium ATPase, transmembrane domain M"/>
    <property type="match status" value="1"/>
</dbReference>
<dbReference type="InterPro" id="IPR059000">
    <property type="entry name" value="ATPase_P-type_domA"/>
</dbReference>
<dbReference type="NCBIfam" id="TIGR01494">
    <property type="entry name" value="ATPase_P-type"/>
    <property type="match status" value="1"/>
</dbReference>
<dbReference type="Gene3D" id="3.30.70.100">
    <property type="match status" value="1"/>
</dbReference>
<evidence type="ECO:0000256" key="4">
    <source>
        <dbReference type="ARBA" id="ARBA00022475"/>
    </source>
</evidence>
<organism evidence="19 20">
    <name type="scientific">Novibacillus thermophilus</name>
    <dbReference type="NCBI Taxonomy" id="1471761"/>
    <lineage>
        <taxon>Bacteria</taxon>
        <taxon>Bacillati</taxon>
        <taxon>Bacillota</taxon>
        <taxon>Bacilli</taxon>
        <taxon>Bacillales</taxon>
        <taxon>Thermoactinomycetaceae</taxon>
        <taxon>Novibacillus</taxon>
    </lineage>
</organism>
<keyword evidence="5" id="KW-0104">Cadmium</keyword>
<feature type="domain" description="HMA" evidence="18">
    <location>
        <begin position="9"/>
        <end position="73"/>
    </location>
</feature>
<evidence type="ECO:0000256" key="7">
    <source>
        <dbReference type="ARBA" id="ARBA00022692"/>
    </source>
</evidence>
<dbReference type="GO" id="GO:0016887">
    <property type="term" value="F:ATP hydrolysis activity"/>
    <property type="evidence" value="ECO:0007669"/>
    <property type="project" value="InterPro"/>
</dbReference>
<evidence type="ECO:0000256" key="9">
    <source>
        <dbReference type="ARBA" id="ARBA00022741"/>
    </source>
</evidence>
<evidence type="ECO:0000256" key="5">
    <source>
        <dbReference type="ARBA" id="ARBA00022539"/>
    </source>
</evidence>
<keyword evidence="20" id="KW-1185">Reference proteome</keyword>
<dbReference type="PRINTS" id="PR00941">
    <property type="entry name" value="CDATPASE"/>
</dbReference>
<dbReference type="SUPFAM" id="SSF56784">
    <property type="entry name" value="HAD-like"/>
    <property type="match status" value="1"/>
</dbReference>
<dbReference type="PROSITE" id="PS01229">
    <property type="entry name" value="COF_2"/>
    <property type="match status" value="1"/>
</dbReference>
<keyword evidence="14 17" id="KW-0472">Membrane</keyword>
<keyword evidence="8 17" id="KW-0479">Metal-binding</keyword>
<evidence type="ECO:0000256" key="16">
    <source>
        <dbReference type="ARBA" id="ARBA00049338"/>
    </source>
</evidence>
<dbReference type="NCBIfam" id="TIGR01511">
    <property type="entry name" value="ATPase-IB1_Cu"/>
    <property type="match status" value="1"/>
</dbReference>
<dbReference type="InterPro" id="IPR023214">
    <property type="entry name" value="HAD_sf"/>
</dbReference>
<dbReference type="InterPro" id="IPR001757">
    <property type="entry name" value="P_typ_ATPase"/>
</dbReference>
<keyword evidence="6" id="KW-0597">Phosphoprotein</keyword>
<dbReference type="Gene3D" id="3.40.50.1000">
    <property type="entry name" value="HAD superfamily/HAD-like"/>
    <property type="match status" value="1"/>
</dbReference>
<keyword evidence="4 17" id="KW-1003">Cell membrane</keyword>
<comment type="subcellular location">
    <subcellularLocation>
        <location evidence="1">Cell membrane</location>
        <topology evidence="1">Multi-pass membrane protein</topology>
    </subcellularLocation>
</comment>
<dbReference type="NCBIfam" id="TIGR01525">
    <property type="entry name" value="ATPase-IB_hvy"/>
    <property type="match status" value="1"/>
</dbReference>
<evidence type="ECO:0000256" key="17">
    <source>
        <dbReference type="RuleBase" id="RU362081"/>
    </source>
</evidence>
<dbReference type="GO" id="GO:0046872">
    <property type="term" value="F:metal ion binding"/>
    <property type="evidence" value="ECO:0007669"/>
    <property type="project" value="UniProtKB-KW"/>
</dbReference>
<feature type="transmembrane region" description="Helical" evidence="17">
    <location>
        <begin position="143"/>
        <end position="162"/>
    </location>
</feature>
<evidence type="ECO:0000256" key="12">
    <source>
        <dbReference type="ARBA" id="ARBA00022989"/>
    </source>
</evidence>
<dbReference type="InterPro" id="IPR036412">
    <property type="entry name" value="HAD-like_sf"/>
</dbReference>
<keyword evidence="11" id="KW-1278">Translocase</keyword>
<dbReference type="InterPro" id="IPR044492">
    <property type="entry name" value="P_typ_ATPase_HD_dom"/>
</dbReference>
<dbReference type="KEGG" id="ntr:B0W44_14645"/>
<dbReference type="PRINTS" id="PR00119">
    <property type="entry name" value="CATATPASE"/>
</dbReference>
<feature type="transmembrane region" description="Helical" evidence="17">
    <location>
        <begin position="652"/>
        <end position="672"/>
    </location>
</feature>
<dbReference type="Proteomes" id="UP000188603">
    <property type="component" value="Chromosome"/>
</dbReference>
<dbReference type="SUPFAM" id="SSF81653">
    <property type="entry name" value="Calcium ATPase, transduction domain A"/>
    <property type="match status" value="1"/>
</dbReference>
<dbReference type="GO" id="GO:0008551">
    <property type="term" value="F:P-type cadmium transporter activity"/>
    <property type="evidence" value="ECO:0007669"/>
    <property type="project" value="UniProtKB-EC"/>
</dbReference>
<keyword evidence="12 17" id="KW-1133">Transmembrane helix</keyword>
<dbReference type="CDD" id="cd07545">
    <property type="entry name" value="P-type_ATPase_Cd-like"/>
    <property type="match status" value="1"/>
</dbReference>
<dbReference type="Gene3D" id="2.70.150.10">
    <property type="entry name" value="Calcium-transporting ATPase, cytoplasmic transduction domain A"/>
    <property type="match status" value="1"/>
</dbReference>
<dbReference type="CDD" id="cd00371">
    <property type="entry name" value="HMA"/>
    <property type="match status" value="1"/>
</dbReference>
<dbReference type="InterPro" id="IPR017969">
    <property type="entry name" value="Heavy-metal-associated_CS"/>
</dbReference>
<dbReference type="SUPFAM" id="SSF55008">
    <property type="entry name" value="HMA, heavy metal-associated domain"/>
    <property type="match status" value="1"/>
</dbReference>
<dbReference type="Gene3D" id="3.40.1110.10">
    <property type="entry name" value="Calcium-transporting ATPase, cytoplasmic domain N"/>
    <property type="match status" value="1"/>
</dbReference>
<evidence type="ECO:0000256" key="6">
    <source>
        <dbReference type="ARBA" id="ARBA00022553"/>
    </source>
</evidence>
<comment type="catalytic activity">
    <reaction evidence="16">
        <text>Cd(2+)(in) + ATP + H2O = Cd(2+)(out) + ADP + phosphate + H(+)</text>
        <dbReference type="Rhea" id="RHEA:12132"/>
        <dbReference type="ChEBI" id="CHEBI:15377"/>
        <dbReference type="ChEBI" id="CHEBI:15378"/>
        <dbReference type="ChEBI" id="CHEBI:30616"/>
        <dbReference type="ChEBI" id="CHEBI:43474"/>
        <dbReference type="ChEBI" id="CHEBI:48775"/>
        <dbReference type="ChEBI" id="CHEBI:456216"/>
        <dbReference type="EC" id="7.2.2.21"/>
    </reaction>
</comment>
<evidence type="ECO:0000313" key="19">
    <source>
        <dbReference type="EMBL" id="AQS56800.1"/>
    </source>
</evidence>
<evidence type="ECO:0000256" key="14">
    <source>
        <dbReference type="ARBA" id="ARBA00023136"/>
    </source>
</evidence>
<reference evidence="19 20" key="1">
    <citation type="journal article" date="2015" name="Int. J. Syst. Evol. Microbiol.">
        <title>Novibacillus thermophilus gen. nov., sp. nov., a Gram-staining-negative and moderately thermophilic member of the family Thermoactinomycetaceae.</title>
        <authorList>
            <person name="Yang G."/>
            <person name="Chen J."/>
            <person name="Zhou S."/>
        </authorList>
    </citation>
    <scope>NUCLEOTIDE SEQUENCE [LARGE SCALE GENOMIC DNA]</scope>
    <source>
        <strain evidence="19 20">SG-1</strain>
    </source>
</reference>
<dbReference type="InterPro" id="IPR018303">
    <property type="entry name" value="ATPase_P-typ_P_site"/>
</dbReference>
<evidence type="ECO:0000256" key="1">
    <source>
        <dbReference type="ARBA" id="ARBA00004651"/>
    </source>
</evidence>
<evidence type="ECO:0000259" key="18">
    <source>
        <dbReference type="PROSITE" id="PS50846"/>
    </source>
</evidence>
<keyword evidence="9 17" id="KW-0547">Nucleotide-binding</keyword>
<dbReference type="SFLD" id="SFLDF00027">
    <property type="entry name" value="p-type_atpase"/>
    <property type="match status" value="1"/>
</dbReference>
<dbReference type="PANTHER" id="PTHR48085">
    <property type="entry name" value="CADMIUM/ZINC-TRANSPORTING ATPASE HMA2-RELATED"/>
    <property type="match status" value="1"/>
</dbReference>
<keyword evidence="10 17" id="KW-0067">ATP-binding</keyword>
<dbReference type="InterPro" id="IPR027256">
    <property type="entry name" value="P-typ_ATPase_IB"/>
</dbReference>
<dbReference type="InterPro" id="IPR023299">
    <property type="entry name" value="ATPase_P-typ_cyto_dom_N"/>
</dbReference>
<evidence type="ECO:0000256" key="15">
    <source>
        <dbReference type="ARBA" id="ARBA00039103"/>
    </source>
</evidence>
<dbReference type="GO" id="GO:0005524">
    <property type="term" value="F:ATP binding"/>
    <property type="evidence" value="ECO:0007669"/>
    <property type="project" value="UniProtKB-UniRule"/>
</dbReference>
<gene>
    <name evidence="19" type="ORF">B0W44_14645</name>
</gene>
<dbReference type="RefSeq" id="WP_077720666.1">
    <property type="nucleotide sequence ID" value="NZ_CP019699.1"/>
</dbReference>
<dbReference type="PROSITE" id="PS00154">
    <property type="entry name" value="ATPASE_E1_E2"/>
    <property type="match status" value="1"/>
</dbReference>
<dbReference type="EMBL" id="CP019699">
    <property type="protein sequence ID" value="AQS56800.1"/>
    <property type="molecule type" value="Genomic_DNA"/>
</dbReference>
<dbReference type="OrthoDB" id="9813266at2"/>
<dbReference type="InterPro" id="IPR008250">
    <property type="entry name" value="ATPase_P-typ_transduc_dom_A_sf"/>
</dbReference>
<evidence type="ECO:0000256" key="8">
    <source>
        <dbReference type="ARBA" id="ARBA00022723"/>
    </source>
</evidence>